<dbReference type="InterPro" id="IPR023358">
    <property type="entry name" value="Peptidase_M18_dom2"/>
</dbReference>
<proteinExistence type="inferred from homology"/>
<evidence type="ECO:0000256" key="13">
    <source>
        <dbReference type="ARBA" id="ARBA00069197"/>
    </source>
</evidence>
<dbReference type="SUPFAM" id="SSF53187">
    <property type="entry name" value="Zn-dependent exopeptidases"/>
    <property type="match status" value="1"/>
</dbReference>
<dbReference type="EMBL" id="JAAABM010000024">
    <property type="protein sequence ID" value="KAF7671224.1"/>
    <property type="molecule type" value="Genomic_DNA"/>
</dbReference>
<dbReference type="NCBIfam" id="NF002759">
    <property type="entry name" value="PRK02813.1"/>
    <property type="match status" value="1"/>
</dbReference>
<dbReference type="GO" id="GO:0008270">
    <property type="term" value="F:zinc ion binding"/>
    <property type="evidence" value="ECO:0007669"/>
    <property type="project" value="InterPro"/>
</dbReference>
<evidence type="ECO:0000256" key="12">
    <source>
        <dbReference type="ARBA" id="ARBA00066659"/>
    </source>
</evidence>
<dbReference type="SUPFAM" id="SSF101821">
    <property type="entry name" value="Aminopeptidase/glucanase lid domain"/>
    <property type="match status" value="1"/>
</dbReference>
<comment type="cofactor">
    <cofactor evidence="2">
        <name>Zn(2+)</name>
        <dbReference type="ChEBI" id="CHEBI:29105"/>
    </cofactor>
</comment>
<organism evidence="15 16">
    <name type="scientific">Alternaria burnsii</name>
    <dbReference type="NCBI Taxonomy" id="1187904"/>
    <lineage>
        <taxon>Eukaryota</taxon>
        <taxon>Fungi</taxon>
        <taxon>Dikarya</taxon>
        <taxon>Ascomycota</taxon>
        <taxon>Pezizomycotina</taxon>
        <taxon>Dothideomycetes</taxon>
        <taxon>Pleosporomycetidae</taxon>
        <taxon>Pleosporales</taxon>
        <taxon>Pleosporineae</taxon>
        <taxon>Pleosporaceae</taxon>
        <taxon>Alternaria</taxon>
        <taxon>Alternaria sect. Alternaria</taxon>
    </lineage>
</organism>
<dbReference type="EC" id="3.1.3.41" evidence="12"/>
<feature type="compositionally biased region" description="Basic and acidic residues" evidence="14">
    <location>
        <begin position="191"/>
        <end position="206"/>
    </location>
</feature>
<dbReference type="Pfam" id="PF13242">
    <property type="entry name" value="Hydrolase_like"/>
    <property type="match status" value="1"/>
</dbReference>
<dbReference type="FunFam" id="3.40.50.1000:FF:000039">
    <property type="entry name" value="Phosphoglycolate phosphatase"/>
    <property type="match status" value="1"/>
</dbReference>
<dbReference type="Gene3D" id="3.40.630.10">
    <property type="entry name" value="Zn peptidases"/>
    <property type="match status" value="1"/>
</dbReference>
<dbReference type="GO" id="GO:0004035">
    <property type="term" value="F:alkaline phosphatase activity"/>
    <property type="evidence" value="ECO:0007669"/>
    <property type="project" value="UniProtKB-ARBA"/>
</dbReference>
<dbReference type="InterPro" id="IPR001948">
    <property type="entry name" value="Peptidase_M18"/>
</dbReference>
<keyword evidence="16" id="KW-1185">Reference proteome</keyword>
<comment type="similarity">
    <text evidence="3">Belongs to the peptidase M18 family.</text>
</comment>
<reference evidence="15" key="1">
    <citation type="submission" date="2020-01" db="EMBL/GenBank/DDBJ databases">
        <authorList>
            <person name="Feng Z.H.Z."/>
        </authorList>
    </citation>
    <scope>NUCLEOTIDE SEQUENCE</scope>
    <source>
        <strain evidence="15">CBS107.38</strain>
    </source>
</reference>
<dbReference type="GeneID" id="62209010"/>
<dbReference type="CDD" id="cd05658">
    <property type="entry name" value="M18_DAP"/>
    <property type="match status" value="1"/>
</dbReference>
<feature type="region of interest" description="Disordered" evidence="14">
    <location>
        <begin position="190"/>
        <end position="213"/>
    </location>
</feature>
<evidence type="ECO:0000256" key="7">
    <source>
        <dbReference type="ARBA" id="ARBA00022723"/>
    </source>
</evidence>
<dbReference type="NCBIfam" id="TIGR01460">
    <property type="entry name" value="HAD-SF-IIA"/>
    <property type="match status" value="1"/>
</dbReference>
<sequence>MSTKPSLKAAEDFLSFVNASPTPFHAVKSAKERLEKAGFKQIKERDSWAPTLQPGGKYYLTRNTSSIVAFAIGNKWKAGNPIAMIGAHTDSPCLRIKPVSKRTGDGFIQVACETYGGGLWHTWFDRDLSIAGRAMVRTKDGNIEQRLVKVERPILRIPTLAIHLDRQENFQFNKETQLFPIAGLVAAELNRQGKTEETKEDSKDTETEGPLAAPTARHHPYIIDIIAEEAGAEPSDIVDFEMVLYDTQKSVIGGLNNELIFSPRLDNLMMTYCSIEGIIKSLSASSALENDSTIRLIACFDHEEIGSQTAQGADSNLLPAVIRRLSVLPASDSNSDKSFEKVEADTATAYEQTLATSFLISADMAHSVHPNYPAKYESQHRPEMNKGTVIKINANARYATNSPGIVLLQEAARRAKAASYNPKSAKEGVPLQLFVVRNDSSCGSTIGPMLSAAMGARTLDLGNPQLSMHSIRETGGAHDVEHAVNLFDSFFENFEELEKKIISVCSLTRTAVLTTDIMAPQFLSGDKNAIDGFLDRFDVFLFDCDGVLWSGDHLFEKVPETLEMLRSKGKQLVFVTNNSTKSRADYKKKFEKLGIPAEVEEVFGSSYSAAVYIARILNLPAPKNKVFVLGESGVEQELDAEGVPYIGGTDPAYNREFRQPEDFEAIANGSLLDPDVGVVLSGLDFHSNYLKTAIAFQYLQRGAIYLATNIDSTLPNAHTLFPGAGASGASLERAIGKSPLSLGKPSQAMMDAVEGKFKFDRSRTCMVGDRLNTDIQFGIDGKLGGTLAVLTGVSKKEDFLAEGATTVPTAYVNALGDLLG</sequence>
<keyword evidence="8" id="KW-0378">Hydrolase</keyword>
<evidence type="ECO:0000313" key="15">
    <source>
        <dbReference type="EMBL" id="KAF7671224.1"/>
    </source>
</evidence>
<accession>A0A8H7ECS9</accession>
<dbReference type="SUPFAM" id="SSF56784">
    <property type="entry name" value="HAD-like"/>
    <property type="match status" value="1"/>
</dbReference>
<dbReference type="RefSeq" id="XP_038781602.1">
    <property type="nucleotide sequence ID" value="XM_038935832.1"/>
</dbReference>
<evidence type="ECO:0000256" key="6">
    <source>
        <dbReference type="ARBA" id="ARBA00022670"/>
    </source>
</evidence>
<dbReference type="PRINTS" id="PR00932">
    <property type="entry name" value="AMINO1PTASE"/>
</dbReference>
<evidence type="ECO:0000256" key="14">
    <source>
        <dbReference type="SAM" id="MobiDB-lite"/>
    </source>
</evidence>
<gene>
    <name evidence="15" type="ORF">GT037_010785</name>
</gene>
<name>A0A8H7ECS9_9PLEO</name>
<keyword evidence="5 15" id="KW-0031">Aminopeptidase</keyword>
<protein>
    <recommendedName>
        <fullName evidence="13">4-nitrophenylphosphatase</fullName>
        <ecNumber evidence="12">3.1.3.41</ecNumber>
        <ecNumber evidence="4">3.4.11.21</ecNumber>
    </recommendedName>
</protein>
<evidence type="ECO:0000256" key="8">
    <source>
        <dbReference type="ARBA" id="ARBA00022801"/>
    </source>
</evidence>
<dbReference type="GO" id="GO:0070006">
    <property type="term" value="F:metalloaminopeptidase activity"/>
    <property type="evidence" value="ECO:0007669"/>
    <property type="project" value="TreeGrafter"/>
</dbReference>
<comment type="caution">
    <text evidence="15">The sequence shown here is derived from an EMBL/GenBank/DDBJ whole genome shotgun (WGS) entry which is preliminary data.</text>
</comment>
<evidence type="ECO:0000256" key="10">
    <source>
        <dbReference type="ARBA" id="ARBA00023049"/>
    </source>
</evidence>
<keyword evidence="6" id="KW-0645">Protease</keyword>
<dbReference type="InterPro" id="IPR036412">
    <property type="entry name" value="HAD-like_sf"/>
</dbReference>
<dbReference type="PANTHER" id="PTHR28570">
    <property type="entry name" value="ASPARTYL AMINOPEPTIDASE"/>
    <property type="match status" value="1"/>
</dbReference>
<dbReference type="NCBIfam" id="TIGR01452">
    <property type="entry name" value="PGP_euk"/>
    <property type="match status" value="1"/>
</dbReference>
<evidence type="ECO:0000256" key="11">
    <source>
        <dbReference type="ARBA" id="ARBA00050247"/>
    </source>
</evidence>
<dbReference type="EC" id="3.4.11.21" evidence="4"/>
<dbReference type="Pfam" id="PF02127">
    <property type="entry name" value="Peptidase_M18"/>
    <property type="match status" value="1"/>
</dbReference>
<evidence type="ECO:0000313" key="16">
    <source>
        <dbReference type="Proteomes" id="UP000596902"/>
    </source>
</evidence>
<evidence type="ECO:0000256" key="2">
    <source>
        <dbReference type="ARBA" id="ARBA00001947"/>
    </source>
</evidence>
<dbReference type="Proteomes" id="UP000596902">
    <property type="component" value="Unassembled WGS sequence"/>
</dbReference>
<evidence type="ECO:0000256" key="3">
    <source>
        <dbReference type="ARBA" id="ARBA00008290"/>
    </source>
</evidence>
<dbReference type="FunFam" id="2.30.250.10:FF:000001">
    <property type="entry name" value="Aspartyl aminopeptidase 1"/>
    <property type="match status" value="1"/>
</dbReference>
<dbReference type="Gene3D" id="3.40.50.1000">
    <property type="entry name" value="HAD superfamily/HAD-like"/>
    <property type="match status" value="2"/>
</dbReference>
<dbReference type="GO" id="GO:0000324">
    <property type="term" value="C:fungal-type vacuole"/>
    <property type="evidence" value="ECO:0007669"/>
    <property type="project" value="TreeGrafter"/>
</dbReference>
<evidence type="ECO:0000256" key="9">
    <source>
        <dbReference type="ARBA" id="ARBA00022833"/>
    </source>
</evidence>
<dbReference type="Pfam" id="PF13344">
    <property type="entry name" value="Hydrolase_6"/>
    <property type="match status" value="1"/>
</dbReference>
<evidence type="ECO:0000256" key="4">
    <source>
        <dbReference type="ARBA" id="ARBA00011965"/>
    </source>
</evidence>
<dbReference type="AlphaFoldDB" id="A0A8H7ECS9"/>
<dbReference type="Gene3D" id="2.30.250.10">
    <property type="entry name" value="Aminopeptidase i, Domain 2"/>
    <property type="match status" value="1"/>
</dbReference>
<keyword evidence="9" id="KW-0862">Zinc</keyword>
<dbReference type="GO" id="GO:0006508">
    <property type="term" value="P:proteolysis"/>
    <property type="evidence" value="ECO:0007669"/>
    <property type="project" value="UniProtKB-KW"/>
</dbReference>
<comment type="catalytic activity">
    <reaction evidence="1">
        <text>Release of an N-terminal aspartate or glutamate from a peptide, with a preference for aspartate.</text>
        <dbReference type="EC" id="3.4.11.21"/>
    </reaction>
</comment>
<comment type="catalytic activity">
    <reaction evidence="11">
        <text>4-nitrophenyl phosphate + H2O = 4-nitrophenol + phosphate + H(+)</text>
        <dbReference type="Rhea" id="RHEA:21664"/>
        <dbReference type="ChEBI" id="CHEBI:15377"/>
        <dbReference type="ChEBI" id="CHEBI:15378"/>
        <dbReference type="ChEBI" id="CHEBI:43474"/>
        <dbReference type="ChEBI" id="CHEBI:57917"/>
        <dbReference type="ChEBI" id="CHEBI:61146"/>
        <dbReference type="EC" id="3.1.3.41"/>
    </reaction>
</comment>
<keyword evidence="10" id="KW-0482">Metalloprotease</keyword>
<dbReference type="InterPro" id="IPR006349">
    <property type="entry name" value="PGP_euk"/>
</dbReference>
<evidence type="ECO:0000256" key="5">
    <source>
        <dbReference type="ARBA" id="ARBA00022438"/>
    </source>
</evidence>
<reference evidence="15" key="2">
    <citation type="submission" date="2020-08" db="EMBL/GenBank/DDBJ databases">
        <title>Draft Genome Sequence of Cumin Blight Pathogen Alternaria burnsii.</title>
        <authorList>
            <person name="Feng Z."/>
        </authorList>
    </citation>
    <scope>NUCLEOTIDE SEQUENCE</scope>
    <source>
        <strain evidence="15">CBS107.38</strain>
    </source>
</reference>
<dbReference type="InterPro" id="IPR006357">
    <property type="entry name" value="HAD-SF_hydro_IIA"/>
</dbReference>
<dbReference type="PANTHER" id="PTHR28570:SF3">
    <property type="entry name" value="ASPARTYL AMINOPEPTIDASE"/>
    <property type="match status" value="1"/>
</dbReference>
<keyword evidence="7" id="KW-0479">Metal-binding</keyword>
<evidence type="ECO:0000256" key="1">
    <source>
        <dbReference type="ARBA" id="ARBA00001335"/>
    </source>
</evidence>
<dbReference type="InterPro" id="IPR023214">
    <property type="entry name" value="HAD_sf"/>
</dbReference>